<evidence type="ECO:0000313" key="3">
    <source>
        <dbReference type="Proteomes" id="UP001156940"/>
    </source>
</evidence>
<feature type="region of interest" description="Disordered" evidence="1">
    <location>
        <begin position="40"/>
        <end position="85"/>
    </location>
</feature>
<organism evidence="2 3">
    <name type="scientific">Luteimonas endophytica</name>
    <dbReference type="NCBI Taxonomy" id="3042023"/>
    <lineage>
        <taxon>Bacteria</taxon>
        <taxon>Pseudomonadati</taxon>
        <taxon>Pseudomonadota</taxon>
        <taxon>Gammaproteobacteria</taxon>
        <taxon>Lysobacterales</taxon>
        <taxon>Lysobacteraceae</taxon>
        <taxon>Luteimonas</taxon>
    </lineage>
</organism>
<dbReference type="Proteomes" id="UP001156940">
    <property type="component" value="Unassembled WGS sequence"/>
</dbReference>
<proteinExistence type="predicted"/>
<name>A0ABT6JBW5_9GAMM</name>
<evidence type="ECO:0000256" key="1">
    <source>
        <dbReference type="SAM" id="MobiDB-lite"/>
    </source>
</evidence>
<feature type="compositionally biased region" description="Basic residues" evidence="1">
    <location>
        <begin position="76"/>
        <end position="85"/>
    </location>
</feature>
<reference evidence="2 3" key="1">
    <citation type="submission" date="2023-04" db="EMBL/GenBank/DDBJ databases">
        <title>Luteimonas endophyticus RD2P54.</title>
        <authorList>
            <person name="Sun J.-Q."/>
        </authorList>
    </citation>
    <scope>NUCLEOTIDE SEQUENCE [LARGE SCALE GENOMIC DNA]</scope>
    <source>
        <strain evidence="2 3">RD2P54</strain>
    </source>
</reference>
<dbReference type="EMBL" id="JARXRM010000035">
    <property type="protein sequence ID" value="MDH5823673.1"/>
    <property type="molecule type" value="Genomic_DNA"/>
</dbReference>
<keyword evidence="3" id="KW-1185">Reference proteome</keyword>
<evidence type="ECO:0000313" key="2">
    <source>
        <dbReference type="EMBL" id="MDH5823673.1"/>
    </source>
</evidence>
<comment type="caution">
    <text evidence="2">The sequence shown here is derived from an EMBL/GenBank/DDBJ whole genome shotgun (WGS) entry which is preliminary data.</text>
</comment>
<sequence length="85" mass="9620">MAWWRARAIEERQRLGAGELLRRMSRGIAGEHRLERVAAVRQQDPGGEPRGAGDLAGAGVERQFAQDPDSRVVAERRRRSICRRT</sequence>
<accession>A0ABT6JBW5</accession>
<gene>
    <name evidence="2" type="ORF">QFW77_11815</name>
</gene>
<dbReference type="RefSeq" id="WP_280574918.1">
    <property type="nucleotide sequence ID" value="NZ_JARXRM010000035.1"/>
</dbReference>
<protein>
    <submittedName>
        <fullName evidence="2">Uncharacterized protein</fullName>
    </submittedName>
</protein>